<dbReference type="InterPro" id="IPR001608">
    <property type="entry name" value="Ala_racemase_N"/>
</dbReference>
<keyword evidence="6" id="KW-1185">Reference proteome</keyword>
<evidence type="ECO:0000256" key="2">
    <source>
        <dbReference type="ARBA" id="ARBA00022898"/>
    </source>
</evidence>
<evidence type="ECO:0000313" key="5">
    <source>
        <dbReference type="EMBL" id="MBE1555962.1"/>
    </source>
</evidence>
<keyword evidence="3" id="KW-0413">Isomerase</keyword>
<accession>A0A927RFX2</accession>
<dbReference type="PANTHER" id="PTHR30511:SF3">
    <property type="entry name" value="LYSINE RACEMASE"/>
    <property type="match status" value="1"/>
</dbReference>
<dbReference type="SUPFAM" id="SSF51419">
    <property type="entry name" value="PLP-binding barrel"/>
    <property type="match status" value="1"/>
</dbReference>
<name>A0A927RFX2_9BACL</name>
<gene>
    <name evidence="5" type="ORF">H4683_003083</name>
</gene>
<dbReference type="EMBL" id="JADBEL010000019">
    <property type="protein sequence ID" value="MBE1555962.1"/>
    <property type="molecule type" value="Genomic_DNA"/>
</dbReference>
<comment type="cofactor">
    <cofactor evidence="1">
        <name>pyridoxal 5'-phosphate</name>
        <dbReference type="ChEBI" id="CHEBI:597326"/>
    </cofactor>
</comment>
<dbReference type="Pfam" id="PF01168">
    <property type="entry name" value="Ala_racemase_N"/>
    <property type="match status" value="1"/>
</dbReference>
<dbReference type="GO" id="GO:0008784">
    <property type="term" value="F:alanine racemase activity"/>
    <property type="evidence" value="ECO:0007669"/>
    <property type="project" value="TreeGrafter"/>
</dbReference>
<sequence>MKPQLQMDINKIKHNVRELVKKANDKNITITGITKGVCGNIDFATALVEAGVDYLADSRMENLKKISFLDIKKMLLRSPKMSEVNEVVQYADYSLNSEIVVIEALSEAALSQDKIHNVILMIDVGDLREGIWFEDEQIIYRTISAILQLKGVHLVGIGTNLTCFGGIIPTQENYGFITRLAATIRQTFGIELPLVSGGNSSSLHMLYGGVIPIGVTNLRVNQSIFLGTEIAHGHYLENWESDVIRLQAEIIELQTKPSLPQGKKAYMNAFGKPLSPIDKGIRKRAILAIGRQDIDINGLKAIDEGITVEGASSDHLIVDVTDSNQSYEVGNRVSFRLVTYASVLSGMASSYIDHVSIHKTV</sequence>
<proteinExistence type="predicted"/>
<dbReference type="CDD" id="cd06815">
    <property type="entry name" value="PLPDE_III_AR_like_1"/>
    <property type="match status" value="1"/>
</dbReference>
<protein>
    <submittedName>
        <fullName evidence="5">Amino acid racemase</fullName>
    </submittedName>
</protein>
<dbReference type="Gene3D" id="3.20.20.10">
    <property type="entry name" value="Alanine racemase"/>
    <property type="match status" value="1"/>
</dbReference>
<dbReference type="PANTHER" id="PTHR30511">
    <property type="entry name" value="ALANINE RACEMASE"/>
    <property type="match status" value="1"/>
</dbReference>
<comment type="caution">
    <text evidence="5">The sequence shown here is derived from an EMBL/GenBank/DDBJ whole genome shotgun (WGS) entry which is preliminary data.</text>
</comment>
<dbReference type="GO" id="GO:0005829">
    <property type="term" value="C:cytosol"/>
    <property type="evidence" value="ECO:0007669"/>
    <property type="project" value="TreeGrafter"/>
</dbReference>
<keyword evidence="2" id="KW-0663">Pyridoxal phosphate</keyword>
<dbReference type="GO" id="GO:0030170">
    <property type="term" value="F:pyridoxal phosphate binding"/>
    <property type="evidence" value="ECO:0007669"/>
    <property type="project" value="TreeGrafter"/>
</dbReference>
<dbReference type="Proteomes" id="UP000658225">
    <property type="component" value="Unassembled WGS sequence"/>
</dbReference>
<dbReference type="AlphaFoldDB" id="A0A927RFX2"/>
<evidence type="ECO:0000256" key="1">
    <source>
        <dbReference type="ARBA" id="ARBA00001933"/>
    </source>
</evidence>
<evidence type="ECO:0000256" key="3">
    <source>
        <dbReference type="ARBA" id="ARBA00023235"/>
    </source>
</evidence>
<reference evidence="5" key="1">
    <citation type="submission" date="2020-10" db="EMBL/GenBank/DDBJ databases">
        <title>Genomic Encyclopedia of Type Strains, Phase IV (KMG-IV): sequencing the most valuable type-strain genomes for metagenomic binning, comparative biology and taxonomic classification.</title>
        <authorList>
            <person name="Goeker M."/>
        </authorList>
    </citation>
    <scope>NUCLEOTIDE SEQUENCE</scope>
    <source>
        <strain evidence="5">DSM 13886</strain>
    </source>
</reference>
<dbReference type="InterPro" id="IPR000821">
    <property type="entry name" value="Ala_racemase"/>
</dbReference>
<evidence type="ECO:0000259" key="4">
    <source>
        <dbReference type="Pfam" id="PF01168"/>
    </source>
</evidence>
<organism evidence="5 6">
    <name type="scientific">Sporosarcina limicola</name>
    <dbReference type="NCBI Taxonomy" id="34101"/>
    <lineage>
        <taxon>Bacteria</taxon>
        <taxon>Bacillati</taxon>
        <taxon>Bacillota</taxon>
        <taxon>Bacilli</taxon>
        <taxon>Bacillales</taxon>
        <taxon>Caryophanaceae</taxon>
        <taxon>Sporosarcina</taxon>
    </lineage>
</organism>
<dbReference type="InterPro" id="IPR029066">
    <property type="entry name" value="PLP-binding_barrel"/>
</dbReference>
<dbReference type="RefSeq" id="WP_192599648.1">
    <property type="nucleotide sequence ID" value="NZ_JADBEL010000019.1"/>
</dbReference>
<evidence type="ECO:0000313" key="6">
    <source>
        <dbReference type="Proteomes" id="UP000658225"/>
    </source>
</evidence>
<feature type="domain" description="Alanine racemase N-terminal" evidence="4">
    <location>
        <begin position="8"/>
        <end position="203"/>
    </location>
</feature>